<dbReference type="KEGG" id="pprf:DPRO_1181"/>
<dbReference type="PANTHER" id="PTHR34408">
    <property type="entry name" value="FAMILY PROTEIN, PUTATIVE-RELATED"/>
    <property type="match status" value="1"/>
</dbReference>
<feature type="signal peptide" evidence="1">
    <location>
        <begin position="1"/>
        <end position="24"/>
    </location>
</feature>
<dbReference type="Proteomes" id="UP000219215">
    <property type="component" value="Chromosome DPRO"/>
</dbReference>
<organism evidence="2 3">
    <name type="scientific">Pseudodesulfovibrio profundus</name>
    <dbReference type="NCBI Taxonomy" id="57320"/>
    <lineage>
        <taxon>Bacteria</taxon>
        <taxon>Pseudomonadati</taxon>
        <taxon>Thermodesulfobacteriota</taxon>
        <taxon>Desulfovibrionia</taxon>
        <taxon>Desulfovibrionales</taxon>
        <taxon>Desulfovibrionaceae</taxon>
    </lineage>
</organism>
<reference evidence="3" key="1">
    <citation type="submission" date="2017-09" db="EMBL/GenBank/DDBJ databases">
        <authorList>
            <person name="Regsiter A."/>
            <person name="William W."/>
        </authorList>
    </citation>
    <scope>NUCLEOTIDE SEQUENCE [LARGE SCALE GENOMIC DNA]</scope>
    <source>
        <strain evidence="3">500-1</strain>
    </source>
</reference>
<proteinExistence type="predicted"/>
<dbReference type="EMBL" id="LT907975">
    <property type="protein sequence ID" value="SOB58066.1"/>
    <property type="molecule type" value="Genomic_DNA"/>
</dbReference>
<feature type="chain" id="PRO_5012406324" description="SH3b domain-containing protein" evidence="1">
    <location>
        <begin position="25"/>
        <end position="420"/>
    </location>
</feature>
<evidence type="ECO:0000313" key="2">
    <source>
        <dbReference type="EMBL" id="SOB58066.1"/>
    </source>
</evidence>
<dbReference type="Gene3D" id="2.30.30.40">
    <property type="entry name" value="SH3 Domains"/>
    <property type="match status" value="2"/>
</dbReference>
<evidence type="ECO:0008006" key="4">
    <source>
        <dbReference type="Google" id="ProtNLM"/>
    </source>
</evidence>
<protein>
    <recommendedName>
        <fullName evidence="4">SH3b domain-containing protein</fullName>
    </recommendedName>
</protein>
<dbReference type="RefSeq" id="WP_097011200.1">
    <property type="nucleotide sequence ID" value="NZ_LT907975.1"/>
</dbReference>
<keyword evidence="1" id="KW-0732">Signal</keyword>
<dbReference type="OrthoDB" id="5449278at2"/>
<evidence type="ECO:0000256" key="1">
    <source>
        <dbReference type="SAM" id="SignalP"/>
    </source>
</evidence>
<gene>
    <name evidence="2" type="ORF">DPRO_1181</name>
</gene>
<name>A0A2C8F6P8_9BACT</name>
<dbReference type="AlphaFoldDB" id="A0A2C8F6P8"/>
<dbReference type="InterPro" id="IPR052354">
    <property type="entry name" value="Cell_Wall_Dynamics_Protein"/>
</dbReference>
<evidence type="ECO:0000313" key="3">
    <source>
        <dbReference type="Proteomes" id="UP000219215"/>
    </source>
</evidence>
<sequence length="420" mass="46644">MKRLELIILSSVCLILLAASSAMAFGEIRYPDRPLNLRAGRTASDAWVGSLYPGQKVRVGFLQDGWYAIFEPGETKNTEAAAVGYSNAKFLKKQRERHEPKKWGELVQATQNLNIRSKPSRGGAKIGMLSAGEKLVMDFVSDEWAMIFSTDATIRSKLNRRGYANVQFLVPTGSVPVQAAAPKAKVAPAPASTTQPKLGTTAWGKVITVPGKINLRQKRTSGSKLVRTLQPGETVRVDFLENGWYAVFQENEPLRREKRAMGYALKTLLDKKSAQNVNSIREVATSGTGDVAVKEGPRTIVIPKKHAKPASRPDPRADKIAHGYQYKLLETAETKKFGESWISLKVFLSTSKLPSREALEDFATTLWEEHRRANRNLAVLIYLPGMNTEDLAYGVVQFSDEGLLETWVRRVTLFGTPFQH</sequence>
<accession>A0A2C8F6P8</accession>
<keyword evidence="3" id="KW-1185">Reference proteome</keyword>
<dbReference type="PANTHER" id="PTHR34408:SF1">
    <property type="entry name" value="GLYCOSYL HYDROLASE FAMILY 19 DOMAIN-CONTAINING PROTEIN HI_1415"/>
    <property type="match status" value="1"/>
</dbReference>